<dbReference type="PIRSF" id="PIRSF009160">
    <property type="entry name" value="UCP009160"/>
    <property type="match status" value="1"/>
</dbReference>
<keyword evidence="1" id="KW-0812">Transmembrane</keyword>
<organism evidence="2">
    <name type="scientific">Chlamydomonas leiostraca</name>
    <dbReference type="NCBI Taxonomy" id="1034604"/>
    <lineage>
        <taxon>Eukaryota</taxon>
        <taxon>Viridiplantae</taxon>
        <taxon>Chlorophyta</taxon>
        <taxon>core chlorophytes</taxon>
        <taxon>Chlorophyceae</taxon>
        <taxon>CS clade</taxon>
        <taxon>Chlamydomonadales</taxon>
        <taxon>Chlamydomonadaceae</taxon>
        <taxon>Chlamydomonas</taxon>
    </lineage>
</organism>
<feature type="transmembrane region" description="Helical" evidence="1">
    <location>
        <begin position="165"/>
        <end position="187"/>
    </location>
</feature>
<dbReference type="EMBL" id="HBFB01035207">
    <property type="protein sequence ID" value="CAD8695580.1"/>
    <property type="molecule type" value="Transcribed_RNA"/>
</dbReference>
<sequence>MQSLAQRGTRTAALGSRRQLAVQLPTIRNVGRSRSQVAVNAMMSTSSSNPAFTMGKIDEAIYETGGRRGGAELMTVDGAVQKTSLLLAVSVMGAAYTWMQVFSGNAAAAMAALGASKIAGMVGMASALATMFKPQWSPTTSLIFSASKGIALGAFSAVMELRYPGIVLNAIMLVFGTAASLLFAYQARMISVTDNFRNGVMMVTGGYMFAILGSWLLSLAGVQMPGLMSGGVVGIGISLVAAALAAANLLLDFDMIKSAARSRMPKWFEWYAGFSLMVTLVWFYTEALKLLSMFAGGRRDD</sequence>
<feature type="transmembrane region" description="Helical" evidence="1">
    <location>
        <begin position="141"/>
        <end position="159"/>
    </location>
</feature>
<dbReference type="InterPro" id="IPR010539">
    <property type="entry name" value="BaxI_1-like"/>
</dbReference>
<reference evidence="2" key="1">
    <citation type="submission" date="2021-01" db="EMBL/GenBank/DDBJ databases">
        <authorList>
            <person name="Corre E."/>
            <person name="Pelletier E."/>
            <person name="Niang G."/>
            <person name="Scheremetjew M."/>
            <person name="Finn R."/>
            <person name="Kale V."/>
            <person name="Holt S."/>
            <person name="Cochrane G."/>
            <person name="Meng A."/>
            <person name="Brown T."/>
            <person name="Cohen L."/>
        </authorList>
    </citation>
    <scope>NUCLEOTIDE SEQUENCE</scope>
    <source>
        <strain evidence="2">SAG 11-49</strain>
    </source>
</reference>
<dbReference type="PANTHER" id="PTHR41282">
    <property type="entry name" value="CONSERVED TRANSMEMBRANE PROTEIN-RELATED"/>
    <property type="match status" value="1"/>
</dbReference>
<name>A0A7S0S4H1_9CHLO</name>
<evidence type="ECO:0000256" key="1">
    <source>
        <dbReference type="SAM" id="Phobius"/>
    </source>
</evidence>
<feature type="transmembrane region" description="Helical" evidence="1">
    <location>
        <begin position="199"/>
        <end position="220"/>
    </location>
</feature>
<proteinExistence type="predicted"/>
<dbReference type="PANTHER" id="PTHR41282:SF1">
    <property type="entry name" value="CONSERVED TRANSMEMBRANE PROTEIN-RELATED"/>
    <property type="match status" value="1"/>
</dbReference>
<dbReference type="AlphaFoldDB" id="A0A7S0S4H1"/>
<gene>
    <name evidence="2" type="ORF">CLEI1391_LOCUS19766</name>
</gene>
<feature type="transmembrane region" description="Helical" evidence="1">
    <location>
        <begin position="107"/>
        <end position="129"/>
    </location>
</feature>
<keyword evidence="1" id="KW-1133">Transmembrane helix</keyword>
<feature type="transmembrane region" description="Helical" evidence="1">
    <location>
        <begin position="268"/>
        <end position="285"/>
    </location>
</feature>
<protein>
    <submittedName>
        <fullName evidence="2">Uncharacterized protein</fullName>
    </submittedName>
</protein>
<feature type="transmembrane region" description="Helical" evidence="1">
    <location>
        <begin position="226"/>
        <end position="247"/>
    </location>
</feature>
<feature type="transmembrane region" description="Helical" evidence="1">
    <location>
        <begin position="83"/>
        <end position="101"/>
    </location>
</feature>
<accession>A0A7S0S4H1</accession>
<dbReference type="Pfam" id="PF12811">
    <property type="entry name" value="BaxI_1"/>
    <property type="match status" value="1"/>
</dbReference>
<keyword evidence="1" id="KW-0472">Membrane</keyword>
<evidence type="ECO:0000313" key="2">
    <source>
        <dbReference type="EMBL" id="CAD8695580.1"/>
    </source>
</evidence>